<protein>
    <recommendedName>
        <fullName evidence="3">Normocyte-binding protein</fullName>
    </recommendedName>
</protein>
<accession>A0A1H9ID38</accession>
<name>A0A1H9ID38_9BACI</name>
<organism evidence="1 2">
    <name type="scientific">Lysinibacillus fusiformis</name>
    <dbReference type="NCBI Taxonomy" id="28031"/>
    <lineage>
        <taxon>Bacteria</taxon>
        <taxon>Bacillati</taxon>
        <taxon>Bacillota</taxon>
        <taxon>Bacilli</taxon>
        <taxon>Bacillales</taxon>
        <taxon>Bacillaceae</taxon>
        <taxon>Lysinibacillus</taxon>
    </lineage>
</organism>
<evidence type="ECO:0008006" key="3">
    <source>
        <dbReference type="Google" id="ProtNLM"/>
    </source>
</evidence>
<gene>
    <name evidence="1" type="ORF">SAMN02787113_02237</name>
</gene>
<reference evidence="1 2" key="1">
    <citation type="submission" date="2016-10" db="EMBL/GenBank/DDBJ databases">
        <authorList>
            <person name="Varghese N."/>
            <person name="Submissions S."/>
        </authorList>
    </citation>
    <scope>NUCLEOTIDE SEQUENCE [LARGE SCALE GENOMIC DNA]</scope>
    <source>
        <strain evidence="1 2">TC-13</strain>
    </source>
</reference>
<dbReference type="EMBL" id="FOEL01000007">
    <property type="protein sequence ID" value="SEQ72305.1"/>
    <property type="molecule type" value="Genomic_DNA"/>
</dbReference>
<dbReference type="RefSeq" id="WP_258955060.1">
    <property type="nucleotide sequence ID" value="NZ_FMVP01000007.1"/>
</dbReference>
<comment type="caution">
    <text evidence="1">The sequence shown here is derived from an EMBL/GenBank/DDBJ whole genome shotgun (WGS) entry which is preliminary data.</text>
</comment>
<sequence length="425" mass="50040">MLKELMFERLRKIEDLEQRQLLKDIVSGVFVNLIDYQEDMNRKLEERIFNEMDDIENKYDIYATLLPREDVDPIHDCLFPICPTDVEEKKIYTDKLLGSIKKHEPAMLMTIFLACNSDVIQHLLAQPRIFRGSLKTSEGQVEIQVGLIKNNLYVKEIEKLYSIFQINGLPWKTINHPFVHKFLDVIVVDCPPLHEDVEIEEVTIDLEEYEQYKRLNMVPLWNIQPHVVKNSGFPFPAIDRVNFEHVLSLRKTGNQHGYVIDTEEENVRYVKRSDHELTIVSPLEQSGEWRLLKIAKVEQEHIGKLNFALVSNSRNDYFMHKLSYKNNQNVSTKGEIIRLINSFEAADMLELVKIDVFEEHEPIGSRNLIQPFLMDRQEGNNYKKTMLLQFISKQDRDFIANDVLSFLIAEIQRHFMEYKCVGKWL</sequence>
<proteinExistence type="predicted"/>
<evidence type="ECO:0000313" key="2">
    <source>
        <dbReference type="Proteomes" id="UP000199410"/>
    </source>
</evidence>
<evidence type="ECO:0000313" key="1">
    <source>
        <dbReference type="EMBL" id="SEQ72305.1"/>
    </source>
</evidence>
<dbReference type="AlphaFoldDB" id="A0A1H9ID38"/>
<dbReference type="Proteomes" id="UP000199410">
    <property type="component" value="Unassembled WGS sequence"/>
</dbReference>